<evidence type="ECO:0000256" key="1">
    <source>
        <dbReference type="ARBA" id="ARBA00006399"/>
    </source>
</evidence>
<dbReference type="KEGG" id="cfr:106729537"/>
<dbReference type="Pfam" id="PF01840">
    <property type="entry name" value="TCL1_MTCP1"/>
    <property type="match status" value="1"/>
</dbReference>
<evidence type="ECO:0000313" key="3">
    <source>
        <dbReference type="RefSeq" id="XP_014414246.1"/>
    </source>
</evidence>
<dbReference type="PANTHER" id="PTHR14060:SF2">
    <property type="entry name" value="T-CELL LEUKEMIA_LYMPHOMA PROTEIN 1B"/>
    <property type="match status" value="1"/>
</dbReference>
<dbReference type="GO" id="GO:0043539">
    <property type="term" value="F:protein serine/threonine kinase activator activity"/>
    <property type="evidence" value="ECO:0007669"/>
    <property type="project" value="InterPro"/>
</dbReference>
<gene>
    <name evidence="3" type="primary">TCL1B</name>
</gene>
<evidence type="ECO:0000313" key="2">
    <source>
        <dbReference type="Proteomes" id="UP000694856"/>
    </source>
</evidence>
<sequence>MAEASPPVGSPPRCLWYRRPGIYEDDKGRTWVMAVLHFLQREAGITVHMLQMAVHPQMLRSQTRAFMSGLPLKWELYPGRKYQGTDSRLWDIVDHGQASAQWPQINSTERLILTYSSTGDD</sequence>
<accession>A0A8B7K9E8</accession>
<dbReference type="OrthoDB" id="9402543at2759"/>
<organism evidence="2 3">
    <name type="scientific">Camelus ferus</name>
    <name type="common">Wild bactrian camel</name>
    <name type="synonym">Camelus bactrianus ferus</name>
    <dbReference type="NCBI Taxonomy" id="419612"/>
    <lineage>
        <taxon>Eukaryota</taxon>
        <taxon>Metazoa</taxon>
        <taxon>Chordata</taxon>
        <taxon>Craniata</taxon>
        <taxon>Vertebrata</taxon>
        <taxon>Euteleostomi</taxon>
        <taxon>Mammalia</taxon>
        <taxon>Eutheria</taxon>
        <taxon>Laurasiatheria</taxon>
        <taxon>Artiodactyla</taxon>
        <taxon>Tylopoda</taxon>
        <taxon>Camelidae</taxon>
        <taxon>Camelus</taxon>
    </lineage>
</organism>
<dbReference type="GeneID" id="106729537"/>
<dbReference type="Gene3D" id="2.40.15.10">
    <property type="entry name" value="TCL1/MTCP1"/>
    <property type="match status" value="1"/>
</dbReference>
<dbReference type="AlphaFoldDB" id="A0A8B7K9E8"/>
<comment type="similarity">
    <text evidence="1">Belongs to the TCL1 family.</text>
</comment>
<dbReference type="RefSeq" id="XP_014414246.1">
    <property type="nucleotide sequence ID" value="XM_014558760.1"/>
</dbReference>
<proteinExistence type="inferred from homology"/>
<dbReference type="SUPFAM" id="SSF50904">
    <property type="entry name" value="Oncogene products"/>
    <property type="match status" value="1"/>
</dbReference>
<keyword evidence="2" id="KW-1185">Reference proteome</keyword>
<name>A0A8B7K9E8_CAMFR</name>
<dbReference type="PANTHER" id="PTHR14060">
    <property type="entry name" value="PROTEIN P13 MTCP-1"/>
    <property type="match status" value="1"/>
</dbReference>
<dbReference type="Proteomes" id="UP000694856">
    <property type="component" value="Chromosome 6"/>
</dbReference>
<protein>
    <submittedName>
        <fullName evidence="3">T-cell leukemia/lymphoma protein 1B</fullName>
    </submittedName>
</protein>
<dbReference type="InterPro" id="IPR036672">
    <property type="entry name" value="TCL1_MTCP1_sf"/>
</dbReference>
<dbReference type="InterPro" id="IPR004832">
    <property type="entry name" value="TCL1_MTCP1"/>
</dbReference>
<reference evidence="3" key="1">
    <citation type="submission" date="2025-08" db="UniProtKB">
        <authorList>
            <consortium name="RefSeq"/>
        </authorList>
    </citation>
    <scope>IDENTIFICATION</scope>
    <source>
        <tissue evidence="3">Ear skin</tissue>
    </source>
</reference>
<dbReference type="CTD" id="9623"/>